<dbReference type="InterPro" id="IPR021998">
    <property type="entry name" value="Alfin_N"/>
</dbReference>
<dbReference type="GO" id="GO:0000976">
    <property type="term" value="F:transcription cis-regulatory region binding"/>
    <property type="evidence" value="ECO:0007669"/>
    <property type="project" value="TreeGrafter"/>
</dbReference>
<sequence length="293" mass="33557">MSAIDIEIHVRQGDPPMVSRPSVDQVFRDYCARREGIIRALTTDVEQFFALCDPKIEECLCLYGHPDGRWEVKVPPPELPPELPDPVLGINFERDEMPRDRWLMMVASHSHSWLIAVAFYFGFHFNRNEREHLFTLINDLPTVFDVLAEKLPAVNAVLAQNLGCELDGGNESSIQRTSYEQVRRTSDEQVMRRTSDEPVRGTGDEQVMRRTIDRLKRTSDEKAKSISKKPDKPTGEDDKVHDACGSCSGKYAEKFWVMCDMCKNWYHCKCVQITPSKAKTIGKYICPSCRGRQ</sequence>
<keyword evidence="3 7" id="KW-0863">Zinc-finger</keyword>
<keyword evidence="12" id="KW-1185">Reference proteome</keyword>
<reference evidence="11 12" key="1">
    <citation type="submission" date="2024-01" db="EMBL/GenBank/DDBJ databases">
        <title>Genome assemblies of Stephania.</title>
        <authorList>
            <person name="Yang L."/>
        </authorList>
    </citation>
    <scope>NUCLEOTIDE SEQUENCE [LARGE SCALE GENOMIC DNA]</scope>
    <source>
        <strain evidence="11">JXDWG</strain>
        <tissue evidence="11">Leaf</tissue>
    </source>
</reference>
<accession>A0AAP0NZV4</accession>
<evidence type="ECO:0000256" key="2">
    <source>
        <dbReference type="ARBA" id="ARBA00022723"/>
    </source>
</evidence>
<dbReference type="GO" id="GO:0008270">
    <property type="term" value="F:zinc ion binding"/>
    <property type="evidence" value="ECO:0007669"/>
    <property type="project" value="UniProtKB-KW"/>
</dbReference>
<evidence type="ECO:0000313" key="11">
    <source>
        <dbReference type="EMBL" id="KAK9126052.1"/>
    </source>
</evidence>
<comment type="function">
    <text evidence="8">Histone-binding component that specifically recognizes H3 tails trimethylated on 'Lys-4' (H3K4me3), which mark transcription start sites of virtually all active genes.</text>
</comment>
<comment type="subunit">
    <text evidence="8">Interacts with H3K4me3 and to a lesser extent with H3K4me2.</text>
</comment>
<comment type="similarity">
    <text evidence="1 8">Belongs to the Alfin family.</text>
</comment>
<gene>
    <name evidence="11" type="ORF">Scep_014898</name>
</gene>
<dbReference type="InterPro" id="IPR011011">
    <property type="entry name" value="Znf_FYVE_PHD"/>
</dbReference>
<dbReference type="InterPro" id="IPR001965">
    <property type="entry name" value="Znf_PHD"/>
</dbReference>
<evidence type="ECO:0000256" key="8">
    <source>
        <dbReference type="RuleBase" id="RU369089"/>
    </source>
</evidence>
<dbReference type="Proteomes" id="UP001419268">
    <property type="component" value="Unassembled WGS sequence"/>
</dbReference>
<keyword evidence="6 8" id="KW-0804">Transcription</keyword>
<name>A0AAP0NZV4_9MAGN</name>
<dbReference type="InterPro" id="IPR013083">
    <property type="entry name" value="Znf_RING/FYVE/PHD"/>
</dbReference>
<evidence type="ECO:0000256" key="5">
    <source>
        <dbReference type="ARBA" id="ARBA00023015"/>
    </source>
</evidence>
<comment type="subcellular location">
    <subcellularLocation>
        <location evidence="8">Nucleus</location>
    </subcellularLocation>
</comment>
<keyword evidence="8" id="KW-0539">Nucleus</keyword>
<evidence type="ECO:0000259" key="10">
    <source>
        <dbReference type="PROSITE" id="PS50016"/>
    </source>
</evidence>
<keyword evidence="8" id="KW-0156">Chromatin regulator</keyword>
<evidence type="ECO:0000256" key="6">
    <source>
        <dbReference type="ARBA" id="ARBA00023163"/>
    </source>
</evidence>
<proteinExistence type="inferred from homology"/>
<evidence type="ECO:0000313" key="12">
    <source>
        <dbReference type="Proteomes" id="UP001419268"/>
    </source>
</evidence>
<dbReference type="GO" id="GO:0005634">
    <property type="term" value="C:nucleus"/>
    <property type="evidence" value="ECO:0007669"/>
    <property type="project" value="UniProtKB-SubCell"/>
</dbReference>
<dbReference type="PANTHER" id="PTHR12321:SF39">
    <property type="entry name" value="PHD FINGER PROTEIN ALFIN-LIKE 2"/>
    <property type="match status" value="1"/>
</dbReference>
<dbReference type="Gene3D" id="3.30.40.10">
    <property type="entry name" value="Zinc/RING finger domain, C3HC4 (zinc finger)"/>
    <property type="match status" value="1"/>
</dbReference>
<evidence type="ECO:0000256" key="9">
    <source>
        <dbReference type="SAM" id="MobiDB-lite"/>
    </source>
</evidence>
<keyword evidence="5 8" id="KW-0805">Transcription regulation</keyword>
<dbReference type="SUPFAM" id="SSF57903">
    <property type="entry name" value="FYVE/PHD zinc finger"/>
    <property type="match status" value="1"/>
</dbReference>
<dbReference type="Pfam" id="PF12165">
    <property type="entry name" value="Alfin"/>
    <property type="match status" value="1"/>
</dbReference>
<dbReference type="InterPro" id="IPR019786">
    <property type="entry name" value="Zinc_finger_PHD-type_CS"/>
</dbReference>
<dbReference type="PANTHER" id="PTHR12321">
    <property type="entry name" value="CPG BINDING PROTEIN"/>
    <property type="match status" value="1"/>
</dbReference>
<dbReference type="GO" id="GO:0006355">
    <property type="term" value="P:regulation of DNA-templated transcription"/>
    <property type="evidence" value="ECO:0007669"/>
    <property type="project" value="UniProtKB-UniRule"/>
</dbReference>
<evidence type="ECO:0000256" key="1">
    <source>
        <dbReference type="ARBA" id="ARBA00010445"/>
    </source>
</evidence>
<dbReference type="GO" id="GO:0042393">
    <property type="term" value="F:histone binding"/>
    <property type="evidence" value="ECO:0007669"/>
    <property type="project" value="UniProtKB-UniRule"/>
</dbReference>
<feature type="compositionally biased region" description="Basic and acidic residues" evidence="9">
    <location>
        <begin position="181"/>
        <end position="241"/>
    </location>
</feature>
<evidence type="ECO:0000256" key="7">
    <source>
        <dbReference type="PROSITE-ProRule" id="PRU00146"/>
    </source>
</evidence>
<dbReference type="GO" id="GO:0003712">
    <property type="term" value="F:transcription coregulator activity"/>
    <property type="evidence" value="ECO:0007669"/>
    <property type="project" value="TreeGrafter"/>
</dbReference>
<dbReference type="AlphaFoldDB" id="A0AAP0NZV4"/>
<evidence type="ECO:0000256" key="3">
    <source>
        <dbReference type="ARBA" id="ARBA00022771"/>
    </source>
</evidence>
<evidence type="ECO:0000256" key="4">
    <source>
        <dbReference type="ARBA" id="ARBA00022833"/>
    </source>
</evidence>
<dbReference type="InterPro" id="IPR019787">
    <property type="entry name" value="Znf_PHD-finger"/>
</dbReference>
<keyword evidence="2 8" id="KW-0479">Metal-binding</keyword>
<dbReference type="EMBL" id="JBBNAG010000006">
    <property type="protein sequence ID" value="KAK9126052.1"/>
    <property type="molecule type" value="Genomic_DNA"/>
</dbReference>
<dbReference type="Pfam" id="PF00628">
    <property type="entry name" value="PHD"/>
    <property type="match status" value="1"/>
</dbReference>
<comment type="caution">
    <text evidence="11">The sequence shown here is derived from an EMBL/GenBank/DDBJ whole genome shotgun (WGS) entry which is preliminary data.</text>
</comment>
<keyword evidence="4 8" id="KW-0862">Zinc</keyword>
<dbReference type="SMART" id="SM00249">
    <property type="entry name" value="PHD"/>
    <property type="match status" value="1"/>
</dbReference>
<organism evidence="11 12">
    <name type="scientific">Stephania cephalantha</name>
    <dbReference type="NCBI Taxonomy" id="152367"/>
    <lineage>
        <taxon>Eukaryota</taxon>
        <taxon>Viridiplantae</taxon>
        <taxon>Streptophyta</taxon>
        <taxon>Embryophyta</taxon>
        <taxon>Tracheophyta</taxon>
        <taxon>Spermatophyta</taxon>
        <taxon>Magnoliopsida</taxon>
        <taxon>Ranunculales</taxon>
        <taxon>Menispermaceae</taxon>
        <taxon>Menispermoideae</taxon>
        <taxon>Cissampelideae</taxon>
        <taxon>Stephania</taxon>
    </lineage>
</organism>
<dbReference type="PROSITE" id="PS50016">
    <property type="entry name" value="ZF_PHD_2"/>
    <property type="match status" value="1"/>
</dbReference>
<dbReference type="InterPro" id="IPR045104">
    <property type="entry name" value="Alfin"/>
</dbReference>
<protein>
    <recommendedName>
        <fullName evidence="8">PHD finger protein ALFIN-LIKE</fullName>
    </recommendedName>
</protein>
<dbReference type="GO" id="GO:0006325">
    <property type="term" value="P:chromatin organization"/>
    <property type="evidence" value="ECO:0007669"/>
    <property type="project" value="UniProtKB-UniRule"/>
</dbReference>
<feature type="domain" description="PHD-type" evidence="10">
    <location>
        <begin position="241"/>
        <end position="292"/>
    </location>
</feature>
<feature type="region of interest" description="Disordered" evidence="9">
    <location>
        <begin position="173"/>
        <end position="241"/>
    </location>
</feature>
<comment type="domain">
    <text evidence="8">The PHD-type zinc finger mediates the binding to H3K4me3.</text>
</comment>
<dbReference type="PROSITE" id="PS01359">
    <property type="entry name" value="ZF_PHD_1"/>
    <property type="match status" value="1"/>
</dbReference>